<dbReference type="FunCoup" id="L2GUQ4">
    <property type="interactions" value="181"/>
</dbReference>
<dbReference type="InParanoid" id="L2GUQ4"/>
<dbReference type="STRING" id="948595.L2GUQ4"/>
<proteinExistence type="inferred from homology"/>
<keyword evidence="10" id="KW-1185">Reference proteome</keyword>
<dbReference type="GO" id="GO:0019264">
    <property type="term" value="P:glycine biosynthetic process from serine"/>
    <property type="evidence" value="ECO:0007669"/>
    <property type="project" value="InterPro"/>
</dbReference>
<dbReference type="RefSeq" id="XP_008074498.1">
    <property type="nucleotide sequence ID" value="XM_008076307.1"/>
</dbReference>
<dbReference type="GeneID" id="19879356"/>
<evidence type="ECO:0000313" key="10">
    <source>
        <dbReference type="Proteomes" id="UP000011081"/>
    </source>
</evidence>
<feature type="modified residue" description="N6-(pyridoxal phosphate)lysine" evidence="7">
    <location>
        <position position="239"/>
    </location>
</feature>
<evidence type="ECO:0000256" key="4">
    <source>
        <dbReference type="ARBA" id="ARBA00006376"/>
    </source>
</evidence>
<evidence type="ECO:0000313" key="9">
    <source>
        <dbReference type="EMBL" id="ELA47033.1"/>
    </source>
</evidence>
<comment type="similarity">
    <text evidence="4">Belongs to the SHMT family.</text>
</comment>
<dbReference type="PANTHER" id="PTHR11680">
    <property type="entry name" value="SERINE HYDROXYMETHYLTRANSFERASE"/>
    <property type="match status" value="1"/>
</dbReference>
<comment type="cofactor">
    <cofactor evidence="2 7">
        <name>pyridoxal 5'-phosphate</name>
        <dbReference type="ChEBI" id="CHEBI:597326"/>
    </cofactor>
</comment>
<dbReference type="InterPro" id="IPR039429">
    <property type="entry name" value="SHMT-like_dom"/>
</dbReference>
<name>L2GUQ4_VAVCU</name>
<evidence type="ECO:0000256" key="5">
    <source>
        <dbReference type="ARBA" id="ARBA00012256"/>
    </source>
</evidence>
<dbReference type="GO" id="GO:0030170">
    <property type="term" value="F:pyridoxal phosphate binding"/>
    <property type="evidence" value="ECO:0007669"/>
    <property type="project" value="InterPro"/>
</dbReference>
<reference evidence="10" key="1">
    <citation type="submission" date="2011-03" db="EMBL/GenBank/DDBJ databases">
        <title>The genome sequence of Vavraia culicis strain floridensis.</title>
        <authorList>
            <consortium name="The Broad Institute Genome Sequencing Platform"/>
            <person name="Cuomo C."/>
            <person name="Becnel J."/>
            <person name="Sanscrainte N."/>
            <person name="Young S.K."/>
            <person name="Zeng Q."/>
            <person name="Gargeya S."/>
            <person name="Fitzgerald M."/>
            <person name="Haas B."/>
            <person name="Abouelleil A."/>
            <person name="Alvarado L."/>
            <person name="Arachchi H.M."/>
            <person name="Berlin A."/>
            <person name="Chapman S.B."/>
            <person name="Gearin G."/>
            <person name="Goldberg J."/>
            <person name="Griggs A."/>
            <person name="Gujja S."/>
            <person name="Hansen M."/>
            <person name="Heiman D."/>
            <person name="Howarth C."/>
            <person name="Larimer J."/>
            <person name="Lui A."/>
            <person name="MacDonald P.J.P."/>
            <person name="McCowen C."/>
            <person name="Montmayeur A."/>
            <person name="Murphy C."/>
            <person name="Neiman D."/>
            <person name="Pearson M."/>
            <person name="Priest M."/>
            <person name="Roberts A."/>
            <person name="Saif S."/>
            <person name="Shea T."/>
            <person name="Sisk P."/>
            <person name="Stolte C."/>
            <person name="Sykes S."/>
            <person name="Wortman J."/>
            <person name="Nusbaum C."/>
            <person name="Birren B."/>
        </authorList>
    </citation>
    <scope>NUCLEOTIDE SEQUENCE [LARGE SCALE GENOMIC DNA]</scope>
    <source>
        <strain evidence="10">floridensis</strain>
    </source>
</reference>
<gene>
    <name evidence="9" type="ORF">VCUG_01478</name>
</gene>
<accession>L2GUQ4</accession>
<evidence type="ECO:0000256" key="3">
    <source>
        <dbReference type="ARBA" id="ARBA00004777"/>
    </source>
</evidence>
<dbReference type="Gene3D" id="3.90.1150.10">
    <property type="entry name" value="Aspartate Aminotransferase, domain 1"/>
    <property type="match status" value="1"/>
</dbReference>
<dbReference type="Pfam" id="PF00464">
    <property type="entry name" value="SHMT"/>
    <property type="match status" value="1"/>
</dbReference>
<dbReference type="VEuPathDB" id="MicrosporidiaDB:VCUG_01478"/>
<protein>
    <recommendedName>
        <fullName evidence="5">glycine hydroxymethyltransferase</fullName>
        <ecNumber evidence="5">2.1.2.1</ecNumber>
    </recommendedName>
</protein>
<dbReference type="UniPathway" id="UPA00193"/>
<sequence length="459" mass="51714">MFDPAYKNMKDVDPALYKLIAAENIRQNEFVELVASESYVSVPVLQASASLLHNSYGKGKIDENVGNRGNVVNKIEDLCRERALRFFNLDKNVWGVNVRPYSGTVANFEIYNALLGQKGRLMGMDLFCGGHFSHGFKTEQRTVSASSEYFESCFYGLKDDGRIDYEKMRKDFVKNKVQLLIGGASAYPGDFDYKRMREIADQNNAYLMADISHVSAMIACGMMNNPFEYCDIAITTVQKMLRGPKAAIVYYRKNKNGVDIENLINQSISPGFQKSIHYQTVAGIAAALKLTQAGEYKAFVAQVLKNMQSMCKIFRENGMQLLTGGTVNHLAMLDMRSIEFKGRVLTLDAALFEWICNFVNISVNKNPWPGDTSALHPSGVRVSTVSITIRGFKEKECAQVALFLVNIVERVGNFELTNVDEIKKRVKDDKWFTELRNKIIELAKPYPVPGLNLFCRMNC</sequence>
<dbReference type="OMA" id="TQPFFSQ"/>
<organism evidence="9 10">
    <name type="scientific">Vavraia culicis (isolate floridensis)</name>
    <name type="common">Microsporidian parasite</name>
    <dbReference type="NCBI Taxonomy" id="948595"/>
    <lineage>
        <taxon>Eukaryota</taxon>
        <taxon>Fungi</taxon>
        <taxon>Fungi incertae sedis</taxon>
        <taxon>Microsporidia</taxon>
        <taxon>Pleistophoridae</taxon>
        <taxon>Vavraia</taxon>
    </lineage>
</organism>
<dbReference type="InterPro" id="IPR015422">
    <property type="entry name" value="PyrdxlP-dep_Trfase_small"/>
</dbReference>
<dbReference type="AlphaFoldDB" id="L2GUQ4"/>
<dbReference type="Proteomes" id="UP000011081">
    <property type="component" value="Unassembled WGS sequence"/>
</dbReference>
<dbReference type="HOGENOM" id="CLU_022477_0_0_1"/>
<dbReference type="InterPro" id="IPR049943">
    <property type="entry name" value="Ser_HO-MeTrfase-like"/>
</dbReference>
<evidence type="ECO:0000256" key="6">
    <source>
        <dbReference type="ARBA" id="ARBA00022898"/>
    </source>
</evidence>
<dbReference type="GO" id="GO:0005739">
    <property type="term" value="C:mitochondrion"/>
    <property type="evidence" value="ECO:0007669"/>
    <property type="project" value="TreeGrafter"/>
</dbReference>
<dbReference type="OrthoDB" id="10265628at2759"/>
<evidence type="ECO:0000256" key="2">
    <source>
        <dbReference type="ARBA" id="ARBA00001933"/>
    </source>
</evidence>
<evidence type="ECO:0000256" key="1">
    <source>
        <dbReference type="ARBA" id="ARBA00001528"/>
    </source>
</evidence>
<evidence type="ECO:0000259" key="8">
    <source>
        <dbReference type="Pfam" id="PF00464"/>
    </source>
</evidence>
<dbReference type="PANTHER" id="PTHR11680:SF35">
    <property type="entry name" value="SERINE HYDROXYMETHYLTRANSFERASE 1"/>
    <property type="match status" value="1"/>
</dbReference>
<dbReference type="EMBL" id="GL877426">
    <property type="protein sequence ID" value="ELA47033.1"/>
    <property type="molecule type" value="Genomic_DNA"/>
</dbReference>
<dbReference type="InterPro" id="IPR001085">
    <property type="entry name" value="Ser_HO-MeTrfase"/>
</dbReference>
<dbReference type="GO" id="GO:0004372">
    <property type="term" value="F:glycine hydroxymethyltransferase activity"/>
    <property type="evidence" value="ECO:0007669"/>
    <property type="project" value="UniProtKB-EC"/>
</dbReference>
<keyword evidence="6 7" id="KW-0663">Pyridoxal phosphate</keyword>
<feature type="domain" description="Serine hydroxymethyltransferase-like" evidence="8">
    <location>
        <begin position="10"/>
        <end position="403"/>
    </location>
</feature>
<dbReference type="PIRSF" id="PIRSF000412">
    <property type="entry name" value="SHMT"/>
    <property type="match status" value="1"/>
</dbReference>
<evidence type="ECO:0000256" key="7">
    <source>
        <dbReference type="PIRSR" id="PIRSR000412-50"/>
    </source>
</evidence>
<dbReference type="InterPro" id="IPR015424">
    <property type="entry name" value="PyrdxlP-dep_Trfase"/>
</dbReference>
<comment type="catalytic activity">
    <reaction evidence="1">
        <text>(6R)-5,10-methylene-5,6,7,8-tetrahydrofolate + glycine + H2O = (6S)-5,6,7,8-tetrahydrofolate + L-serine</text>
        <dbReference type="Rhea" id="RHEA:15481"/>
        <dbReference type="ChEBI" id="CHEBI:15377"/>
        <dbReference type="ChEBI" id="CHEBI:15636"/>
        <dbReference type="ChEBI" id="CHEBI:33384"/>
        <dbReference type="ChEBI" id="CHEBI:57305"/>
        <dbReference type="ChEBI" id="CHEBI:57453"/>
        <dbReference type="EC" id="2.1.2.1"/>
    </reaction>
</comment>
<dbReference type="GO" id="GO:0035999">
    <property type="term" value="P:tetrahydrofolate interconversion"/>
    <property type="evidence" value="ECO:0007669"/>
    <property type="project" value="UniProtKB-UniPathway"/>
</dbReference>
<dbReference type="EC" id="2.1.2.1" evidence="5"/>
<dbReference type="SUPFAM" id="SSF53383">
    <property type="entry name" value="PLP-dependent transferases"/>
    <property type="match status" value="1"/>
</dbReference>
<dbReference type="InterPro" id="IPR015421">
    <property type="entry name" value="PyrdxlP-dep_Trfase_major"/>
</dbReference>
<comment type="pathway">
    <text evidence="3">One-carbon metabolism; tetrahydrofolate interconversion.</text>
</comment>
<dbReference type="Gene3D" id="3.40.640.10">
    <property type="entry name" value="Type I PLP-dependent aspartate aminotransferase-like (Major domain)"/>
    <property type="match status" value="1"/>
</dbReference>